<dbReference type="InterPro" id="IPR003602">
    <property type="entry name" value="Topo_IA_DNA-bd_dom"/>
</dbReference>
<evidence type="ECO:0000256" key="9">
    <source>
        <dbReference type="ARBA" id="ARBA00023235"/>
    </source>
</evidence>
<dbReference type="PROSITE" id="PS52039">
    <property type="entry name" value="TOPO_IA_2"/>
    <property type="match status" value="1"/>
</dbReference>
<dbReference type="InterPro" id="IPR028612">
    <property type="entry name" value="Topoisom_1_IA"/>
</dbReference>
<dbReference type="SMART" id="SM00436">
    <property type="entry name" value="TOP1Bc"/>
    <property type="match status" value="1"/>
</dbReference>
<evidence type="ECO:0000313" key="14">
    <source>
        <dbReference type="Proteomes" id="UP000824074"/>
    </source>
</evidence>
<reference evidence="13" key="2">
    <citation type="journal article" date="2021" name="PeerJ">
        <title>Extensive microbial diversity within the chicken gut microbiome revealed by metagenomics and culture.</title>
        <authorList>
            <person name="Gilroy R."/>
            <person name="Ravi A."/>
            <person name="Getino M."/>
            <person name="Pursley I."/>
            <person name="Horton D.L."/>
            <person name="Alikhan N.F."/>
            <person name="Baker D."/>
            <person name="Gharbi K."/>
            <person name="Hall N."/>
            <person name="Watson M."/>
            <person name="Adriaenssens E.M."/>
            <person name="Foster-Nyarko E."/>
            <person name="Jarju S."/>
            <person name="Secka A."/>
            <person name="Antonio M."/>
            <person name="Oren A."/>
            <person name="Chaudhuri R.R."/>
            <person name="La Ragione R."/>
            <person name="Hildebrand F."/>
            <person name="Pallen M.J."/>
        </authorList>
    </citation>
    <scope>NUCLEOTIDE SEQUENCE</scope>
    <source>
        <strain evidence="13">CHK193-30670</strain>
    </source>
</reference>
<comment type="catalytic activity">
    <reaction evidence="1 10">
        <text>ATP-independent breakage of single-stranded DNA, followed by passage and rejoining.</text>
        <dbReference type="EC" id="5.6.2.1"/>
    </reaction>
</comment>
<dbReference type="PANTHER" id="PTHR42785:SF1">
    <property type="entry name" value="DNA TOPOISOMERASE"/>
    <property type="match status" value="1"/>
</dbReference>
<evidence type="ECO:0000256" key="3">
    <source>
        <dbReference type="ARBA" id="ARBA00022723"/>
    </source>
</evidence>
<evidence type="ECO:0000256" key="4">
    <source>
        <dbReference type="ARBA" id="ARBA00022771"/>
    </source>
</evidence>
<organism evidence="13 14">
    <name type="scientific">Candidatus Aphodocola excrementigallinarum</name>
    <dbReference type="NCBI Taxonomy" id="2840670"/>
    <lineage>
        <taxon>Bacteria</taxon>
        <taxon>Bacillati</taxon>
        <taxon>Bacillota</taxon>
        <taxon>Bacilli</taxon>
        <taxon>Candidatus Aphodocola</taxon>
    </lineage>
</organism>
<dbReference type="InterPro" id="IPR003601">
    <property type="entry name" value="Topo_IA_2"/>
</dbReference>
<dbReference type="PROSITE" id="PS00396">
    <property type="entry name" value="TOPO_IA_1"/>
    <property type="match status" value="1"/>
</dbReference>
<evidence type="ECO:0000259" key="12">
    <source>
        <dbReference type="PROSITE" id="PS52039"/>
    </source>
</evidence>
<feature type="site" description="Interaction with DNA" evidence="10">
    <location>
        <position position="481"/>
    </location>
</feature>
<feature type="region of interest" description="Interaction with DNA" evidence="10">
    <location>
        <begin position="165"/>
        <end position="170"/>
    </location>
</feature>
<dbReference type="InterPro" id="IPR013826">
    <property type="entry name" value="Topo_IA_cen_sub3"/>
</dbReference>
<proteinExistence type="inferred from homology"/>
<evidence type="ECO:0000256" key="6">
    <source>
        <dbReference type="ARBA" id="ARBA00022842"/>
    </source>
</evidence>
<dbReference type="InterPro" id="IPR006171">
    <property type="entry name" value="TOPRIM_dom"/>
</dbReference>
<dbReference type="EC" id="5.6.2.1" evidence="10"/>
<dbReference type="Proteomes" id="UP000824074">
    <property type="component" value="Unassembled WGS sequence"/>
</dbReference>
<dbReference type="GO" id="GO:0003677">
    <property type="term" value="F:DNA binding"/>
    <property type="evidence" value="ECO:0007669"/>
    <property type="project" value="UniProtKB-KW"/>
</dbReference>
<gene>
    <name evidence="10 13" type="primary">topA</name>
    <name evidence="13" type="ORF">IAB68_04525</name>
</gene>
<dbReference type="Gene3D" id="2.70.20.10">
    <property type="entry name" value="Topoisomerase I, domain 3"/>
    <property type="match status" value="1"/>
</dbReference>
<dbReference type="InterPro" id="IPR013824">
    <property type="entry name" value="Topo_IA_cen_sub1"/>
</dbReference>
<dbReference type="AlphaFoldDB" id="A0A9D1IP79"/>
<dbReference type="GO" id="GO:0003917">
    <property type="term" value="F:DNA topoisomerase type I (single strand cut, ATP-independent) activity"/>
    <property type="evidence" value="ECO:0007669"/>
    <property type="project" value="UniProtKB-UniRule"/>
</dbReference>
<dbReference type="SMART" id="SM00493">
    <property type="entry name" value="TOPRIM"/>
    <property type="match status" value="1"/>
</dbReference>
<dbReference type="SUPFAM" id="SSF56712">
    <property type="entry name" value="Prokaryotic type I DNA topoisomerase"/>
    <property type="match status" value="1"/>
</dbReference>
<dbReference type="GO" id="GO:0008270">
    <property type="term" value="F:zinc ion binding"/>
    <property type="evidence" value="ECO:0007669"/>
    <property type="project" value="UniProtKB-KW"/>
</dbReference>
<feature type="active site" description="O-(5'-phospho-DNA)-tyrosine intermediate" evidence="10">
    <location>
        <position position="294"/>
    </location>
</feature>
<feature type="domain" description="Toprim" evidence="11">
    <location>
        <begin position="3"/>
        <end position="116"/>
    </location>
</feature>
<keyword evidence="7 10" id="KW-0799">Topoisomerase</keyword>
<evidence type="ECO:0000256" key="10">
    <source>
        <dbReference type="HAMAP-Rule" id="MF_00952"/>
    </source>
</evidence>
<dbReference type="EMBL" id="DVMT01000045">
    <property type="protein sequence ID" value="HIU40545.1"/>
    <property type="molecule type" value="Genomic_DNA"/>
</dbReference>
<sequence>MMKNLVIVESPTKTKAIEKYLGSDYKVVSSKGHIRDLATSGKFGLGVDIENHFEPNYVAIKGKKKDITSLKKDAKDSKKVYLATDPDREGEAISWHLKDALDLSDNDYDRVVFNEITKDVVKDAFNHPRKIDIDLVHSQETRRILDRIIGFRLSKLMQSKTGGKSAGRVQSVALKLIVDREREIESFKAEEYWSITALFDDLEADLDTIDGKKADLKTEEETDKVLNSLGKDFKAVNFEKKLKKKASKYPFITSTMQQEASTKLGFSAKKTMQIAQKLYEGIDIKDDTVGLITYMRTDSVRLSDEFIKSAYAYINENYGKEYVGYVKKTKKKENVQDAHEAIRPSSINRTPESVKEYLSKDEYKLYEMIYYRALASLMNDAKVNQSTLSLENNNTIFKATGQVLVFDGYLKVYAKFETKEDKIIPEYKTGDVLTANEINKEQHFTKPPARYTEAKLIKAMEDLGIGRPSTYASTITTLTQRGYVKIIEKKLNPTEIGIETNDKLQEYFSDLINVKYTAKMEEDLDKVAEGKKVWYKILEDFYKDFEPEVENAFSKMEKKEDEQTGEVCPKCGRPMVIKNGRYGKFEACSGYPECKYIKPKEKKPVVEVCDCPKCGGKIVERKTKKGKVFYGCGNFPKCKVAVWDKPTGELCPECHSLLVTDKDGNVKCSSCDYKK</sequence>
<comment type="caution">
    <text evidence="13">The sequence shown here is derived from an EMBL/GenBank/DDBJ whole genome shotgun (WGS) entry which is preliminary data.</text>
</comment>
<dbReference type="Gene3D" id="3.30.65.10">
    <property type="entry name" value="Bacterial Topoisomerase I, domain 1"/>
    <property type="match status" value="1"/>
</dbReference>
<dbReference type="GO" id="GO:0006265">
    <property type="term" value="P:DNA topological change"/>
    <property type="evidence" value="ECO:0007669"/>
    <property type="project" value="UniProtKB-UniRule"/>
</dbReference>
<evidence type="ECO:0000256" key="8">
    <source>
        <dbReference type="ARBA" id="ARBA00023125"/>
    </source>
</evidence>
<dbReference type="Gene3D" id="1.10.290.10">
    <property type="entry name" value="Topoisomerase I, domain 4"/>
    <property type="match status" value="1"/>
</dbReference>
<keyword evidence="6" id="KW-0460">Magnesium</keyword>
<keyword evidence="4" id="KW-0863">Zinc-finger</keyword>
<dbReference type="SMART" id="SM00437">
    <property type="entry name" value="TOP1Ac"/>
    <property type="match status" value="1"/>
</dbReference>
<dbReference type="Pfam" id="PF01131">
    <property type="entry name" value="Topoisom_bac"/>
    <property type="match status" value="1"/>
</dbReference>
<keyword evidence="3" id="KW-0479">Metal-binding</keyword>
<dbReference type="CDD" id="cd00186">
    <property type="entry name" value="TOP1Ac"/>
    <property type="match status" value="1"/>
</dbReference>
<dbReference type="InterPro" id="IPR000380">
    <property type="entry name" value="Topo_IA"/>
</dbReference>
<feature type="site" description="Interaction with DNA" evidence="10">
    <location>
        <position position="143"/>
    </location>
</feature>
<dbReference type="InterPro" id="IPR023406">
    <property type="entry name" value="Topo_IA_AS"/>
</dbReference>
<dbReference type="NCBIfam" id="TIGR01051">
    <property type="entry name" value="topA_bact"/>
    <property type="match status" value="1"/>
</dbReference>
<evidence type="ECO:0000313" key="13">
    <source>
        <dbReference type="EMBL" id="HIU40545.1"/>
    </source>
</evidence>
<dbReference type="Pfam" id="PF01396">
    <property type="entry name" value="Zn_ribbon_Top1"/>
    <property type="match status" value="2"/>
</dbReference>
<comment type="similarity">
    <text evidence="2 10">Belongs to the type IA topoisomerase family.</text>
</comment>
<keyword evidence="8 10" id="KW-0238">DNA-binding</keyword>
<comment type="caution">
    <text evidence="10">Lacks conserved residue(s) required for the propagation of feature annotation.</text>
</comment>
<evidence type="ECO:0000256" key="7">
    <source>
        <dbReference type="ARBA" id="ARBA00023029"/>
    </source>
</evidence>
<feature type="site" description="Interaction with DNA" evidence="10">
    <location>
        <position position="296"/>
    </location>
</feature>
<evidence type="ECO:0000256" key="2">
    <source>
        <dbReference type="ARBA" id="ARBA00009446"/>
    </source>
</evidence>
<dbReference type="SUPFAM" id="SSF57783">
    <property type="entry name" value="Zinc beta-ribbon"/>
    <property type="match status" value="2"/>
</dbReference>
<dbReference type="InterPro" id="IPR034149">
    <property type="entry name" value="TOPRIM_TopoI"/>
</dbReference>
<keyword evidence="9 10" id="KW-0413">Isomerase</keyword>
<dbReference type="Pfam" id="PF01751">
    <property type="entry name" value="Toprim"/>
    <property type="match status" value="1"/>
</dbReference>
<dbReference type="InterPro" id="IPR013825">
    <property type="entry name" value="Topo_IA_cen_sub2"/>
</dbReference>
<feature type="site" description="Interaction with DNA" evidence="10">
    <location>
        <position position="142"/>
    </location>
</feature>
<dbReference type="InterPro" id="IPR023405">
    <property type="entry name" value="Topo_IA_core_domain"/>
</dbReference>
<accession>A0A9D1IP79</accession>
<dbReference type="Gene3D" id="3.40.50.140">
    <property type="match status" value="1"/>
</dbReference>
<dbReference type="CDD" id="cd03363">
    <property type="entry name" value="TOPRIM_TopoIA_TopoI"/>
    <property type="match status" value="1"/>
</dbReference>
<dbReference type="PRINTS" id="PR00417">
    <property type="entry name" value="PRTPISMRASEI"/>
</dbReference>
<name>A0A9D1IP79_9FIRM</name>
<dbReference type="InterPro" id="IPR013497">
    <property type="entry name" value="Topo_IA_cen"/>
</dbReference>
<keyword evidence="5" id="KW-0862">Zinc</keyword>
<reference evidence="13" key="1">
    <citation type="submission" date="2020-10" db="EMBL/GenBank/DDBJ databases">
        <authorList>
            <person name="Gilroy R."/>
        </authorList>
    </citation>
    <scope>NUCLEOTIDE SEQUENCE</scope>
    <source>
        <strain evidence="13">CHK193-30670</strain>
    </source>
</reference>
<dbReference type="PROSITE" id="PS50880">
    <property type="entry name" value="TOPRIM"/>
    <property type="match status" value="1"/>
</dbReference>
<evidence type="ECO:0000256" key="5">
    <source>
        <dbReference type="ARBA" id="ARBA00022833"/>
    </source>
</evidence>
<dbReference type="PANTHER" id="PTHR42785">
    <property type="entry name" value="DNA TOPOISOMERASE, TYPE IA, CORE"/>
    <property type="match status" value="1"/>
</dbReference>
<feature type="site" description="Interaction with DNA" evidence="10">
    <location>
        <position position="33"/>
    </location>
</feature>
<evidence type="ECO:0000256" key="1">
    <source>
        <dbReference type="ARBA" id="ARBA00000213"/>
    </source>
</evidence>
<dbReference type="InterPro" id="IPR013498">
    <property type="entry name" value="Topo_IA_Znf"/>
</dbReference>
<protein>
    <recommendedName>
        <fullName evidence="10">DNA topoisomerase 1</fullName>
        <ecNumber evidence="10">5.6.2.1</ecNumber>
    </recommendedName>
    <alternativeName>
        <fullName evidence="10">DNA topoisomerase I</fullName>
    </alternativeName>
</protein>
<dbReference type="Gene3D" id="1.10.460.10">
    <property type="entry name" value="Topoisomerase I, domain 2"/>
    <property type="match status" value="1"/>
</dbReference>
<feature type="domain" description="Topo IA-type catalytic" evidence="12">
    <location>
        <begin position="132"/>
        <end position="549"/>
    </location>
</feature>
<dbReference type="GO" id="GO:0005694">
    <property type="term" value="C:chromosome"/>
    <property type="evidence" value="ECO:0007669"/>
    <property type="project" value="InterPro"/>
</dbReference>
<evidence type="ECO:0000259" key="11">
    <source>
        <dbReference type="PROSITE" id="PS50880"/>
    </source>
</evidence>
<comment type="subunit">
    <text evidence="10">Monomer.</text>
</comment>
<comment type="function">
    <text evidence="10">Releases the supercoiling and torsional tension of DNA, which is introduced during the DNA replication and transcription, by transiently cleaving and rejoining one strand of the DNA duplex. Introduces a single-strand break via transesterification at a target site in duplex DNA. The scissile phosphodiester is attacked by the catalytic tyrosine of the enzyme, resulting in the formation of a DNA-(5'-phosphotyrosyl)-enzyme intermediate and the expulsion of a 3'-OH DNA strand. The free DNA strand then undergoes passage around the unbroken strand, thus removing DNA supercoils. Finally, in the religation step, the DNA 3'-OH attacks the covalent intermediate to expel the active-site tyrosine and restore the DNA phosphodiester backbone.</text>
</comment>
<dbReference type="InterPro" id="IPR005733">
    <property type="entry name" value="TopoI_bac-type"/>
</dbReference>
<feature type="site" description="Interaction with DNA" evidence="10">
    <location>
        <position position="146"/>
    </location>
</feature>
<dbReference type="HAMAP" id="MF_00952">
    <property type="entry name" value="Topoisom_1_prok"/>
    <property type="match status" value="1"/>
</dbReference>